<dbReference type="Proteomes" id="UP000440578">
    <property type="component" value="Unassembled WGS sequence"/>
</dbReference>
<dbReference type="AlphaFoldDB" id="A0A6A4WSJ7"/>
<keyword evidence="3" id="KW-1185">Reference proteome</keyword>
<proteinExistence type="predicted"/>
<accession>A0A6A4WSJ7</accession>
<sequence>MSIMFQILAIKRKALDGAAVNVFSHEGTLVDGITDLSPGGQDEGKAPTQGTRAMEPTTSLDKMIPEEEEELDGDGDEDAEEAEDAEDQEEGTAPVSLAPATSEENLDSDGAGSYSYGSQFTFHGGLYGYPVAVVRRRLAAVPVIKGYTMTDVDFPLYFSSYDIPVVSASRHASFTRRHRLVRLHNRYTSMPAMRTERSISRTGTLVATGGSSGAQVAPPAEDEPKPLTANGP</sequence>
<reference evidence="2 3" key="1">
    <citation type="submission" date="2019-07" db="EMBL/GenBank/DDBJ databases">
        <title>Draft genome assembly of a fouling barnacle, Amphibalanus amphitrite (Darwin, 1854): The first reference genome for Thecostraca.</title>
        <authorList>
            <person name="Kim W."/>
        </authorList>
    </citation>
    <scope>NUCLEOTIDE SEQUENCE [LARGE SCALE GENOMIC DNA]</scope>
    <source>
        <strain evidence="2">SNU_AA5</strain>
        <tissue evidence="2">Soma without cirri and trophi</tissue>
    </source>
</reference>
<organism evidence="2 3">
    <name type="scientific">Amphibalanus amphitrite</name>
    <name type="common">Striped barnacle</name>
    <name type="synonym">Balanus amphitrite</name>
    <dbReference type="NCBI Taxonomy" id="1232801"/>
    <lineage>
        <taxon>Eukaryota</taxon>
        <taxon>Metazoa</taxon>
        <taxon>Ecdysozoa</taxon>
        <taxon>Arthropoda</taxon>
        <taxon>Crustacea</taxon>
        <taxon>Multicrustacea</taxon>
        <taxon>Cirripedia</taxon>
        <taxon>Thoracica</taxon>
        <taxon>Thoracicalcarea</taxon>
        <taxon>Balanomorpha</taxon>
        <taxon>Balanoidea</taxon>
        <taxon>Balanidae</taxon>
        <taxon>Amphibalaninae</taxon>
        <taxon>Amphibalanus</taxon>
    </lineage>
</organism>
<feature type="compositionally biased region" description="Polar residues" evidence="1">
    <location>
        <begin position="48"/>
        <end position="60"/>
    </location>
</feature>
<evidence type="ECO:0000313" key="2">
    <source>
        <dbReference type="EMBL" id="KAF0306660.1"/>
    </source>
</evidence>
<evidence type="ECO:0000256" key="1">
    <source>
        <dbReference type="SAM" id="MobiDB-lite"/>
    </source>
</evidence>
<dbReference type="EMBL" id="VIIS01000647">
    <property type="protein sequence ID" value="KAF0306660.1"/>
    <property type="molecule type" value="Genomic_DNA"/>
</dbReference>
<protein>
    <submittedName>
        <fullName evidence="2">Uncharacterized protein</fullName>
    </submittedName>
</protein>
<comment type="caution">
    <text evidence="2">The sequence shown here is derived from an EMBL/GenBank/DDBJ whole genome shotgun (WGS) entry which is preliminary data.</text>
</comment>
<feature type="region of interest" description="Disordered" evidence="1">
    <location>
        <begin position="31"/>
        <end position="110"/>
    </location>
</feature>
<evidence type="ECO:0000313" key="3">
    <source>
        <dbReference type="Proteomes" id="UP000440578"/>
    </source>
</evidence>
<name>A0A6A4WSJ7_AMPAM</name>
<feature type="region of interest" description="Disordered" evidence="1">
    <location>
        <begin position="207"/>
        <end position="232"/>
    </location>
</feature>
<gene>
    <name evidence="2" type="ORF">FJT64_002407</name>
</gene>
<feature type="compositionally biased region" description="Acidic residues" evidence="1">
    <location>
        <begin position="66"/>
        <end position="90"/>
    </location>
</feature>